<dbReference type="Proteomes" id="UP001148838">
    <property type="component" value="Unassembled WGS sequence"/>
</dbReference>
<gene>
    <name evidence="2" type="ORF">ANN_03384</name>
</gene>
<dbReference type="Gene3D" id="3.40.190.10">
    <property type="entry name" value="Periplasmic binding protein-like II"/>
    <property type="match status" value="1"/>
</dbReference>
<comment type="caution">
    <text evidence="2">The sequence shown here is derived from an EMBL/GenBank/DDBJ whole genome shotgun (WGS) entry which is preliminary data.</text>
</comment>
<name>A0ABQ8U1S0_PERAM</name>
<accession>A0ABQ8U1S0</accession>
<feature type="region of interest" description="Disordered" evidence="1">
    <location>
        <begin position="451"/>
        <end position="482"/>
    </location>
</feature>
<proteinExistence type="predicted"/>
<dbReference type="EMBL" id="JAJSOF020000001">
    <property type="protein sequence ID" value="KAJ4451906.1"/>
    <property type="molecule type" value="Genomic_DNA"/>
</dbReference>
<feature type="compositionally biased region" description="Basic and acidic residues" evidence="1">
    <location>
        <begin position="451"/>
        <end position="464"/>
    </location>
</feature>
<protein>
    <submittedName>
        <fullName evidence="2">Uncharacterized protein</fullName>
    </submittedName>
</protein>
<organism evidence="2 3">
    <name type="scientific">Periplaneta americana</name>
    <name type="common">American cockroach</name>
    <name type="synonym">Blatta americana</name>
    <dbReference type="NCBI Taxonomy" id="6978"/>
    <lineage>
        <taxon>Eukaryota</taxon>
        <taxon>Metazoa</taxon>
        <taxon>Ecdysozoa</taxon>
        <taxon>Arthropoda</taxon>
        <taxon>Hexapoda</taxon>
        <taxon>Insecta</taxon>
        <taxon>Pterygota</taxon>
        <taxon>Neoptera</taxon>
        <taxon>Polyneoptera</taxon>
        <taxon>Dictyoptera</taxon>
        <taxon>Blattodea</taxon>
        <taxon>Blattoidea</taxon>
        <taxon>Blattidae</taxon>
        <taxon>Blattinae</taxon>
        <taxon>Periplaneta</taxon>
    </lineage>
</organism>
<reference evidence="2 3" key="1">
    <citation type="journal article" date="2022" name="Allergy">
        <title>Genome assembly and annotation of Periplaneta americana reveal a comprehensive cockroach allergen profile.</title>
        <authorList>
            <person name="Wang L."/>
            <person name="Xiong Q."/>
            <person name="Saelim N."/>
            <person name="Wang L."/>
            <person name="Nong W."/>
            <person name="Wan A.T."/>
            <person name="Shi M."/>
            <person name="Liu X."/>
            <person name="Cao Q."/>
            <person name="Hui J.H.L."/>
            <person name="Sookrung N."/>
            <person name="Leung T.F."/>
            <person name="Tungtrongchitr A."/>
            <person name="Tsui S.K.W."/>
        </authorList>
    </citation>
    <scope>NUCLEOTIDE SEQUENCE [LARGE SCALE GENOMIC DNA]</scope>
    <source>
        <strain evidence="2">PWHHKU_190912</strain>
    </source>
</reference>
<keyword evidence="3" id="KW-1185">Reference proteome</keyword>
<sequence length="482" mass="54497">MAGLCEGGNEPGDTLKAIVKVPYKVRNVYKKSRTSTRDDFGIITADGTEKAPPKELKKILRKMNMQISIIVFGVMYAVLSQGKDTQEHNIASCVTTIILSKFQSEEYMLFAFSDPETSVSKPFTTEYFNETSNINAANIIMATIHEASKWSVNTFVLGTQYPETPKLTWKFQNHVLILWPDEEYTNLDNLISLLEDLKVYMLLNPRGRFLVLLPPCSESDAKEDTLLLFQEMFTSYYIIDVLFLVPHLSKQTDNTENVQGVVLDVYTIYPLHTSKTVFHVDDLILIDKCPFGKASKNYSSLFPTKIPKTFHGREIRVSVVINEPTSGYAGSYKDGNNETTHVFTGHEVEILHQFAQILNLTVRFLPPRSAELPFISKLREGVRDVLYNKADLGIGSMKMADETEQRLESALKSIEDIADAGGYRKKKTKEELQKAVSTIRKCFKTLKDALEDKKNRKENHRNEVRNGGTENAQGGNDSYIEG</sequence>
<evidence type="ECO:0000256" key="1">
    <source>
        <dbReference type="SAM" id="MobiDB-lite"/>
    </source>
</evidence>
<evidence type="ECO:0000313" key="2">
    <source>
        <dbReference type="EMBL" id="KAJ4451906.1"/>
    </source>
</evidence>
<evidence type="ECO:0000313" key="3">
    <source>
        <dbReference type="Proteomes" id="UP001148838"/>
    </source>
</evidence>